<evidence type="ECO:0000313" key="10">
    <source>
        <dbReference type="Proteomes" id="UP000823749"/>
    </source>
</evidence>
<comment type="subcellular location">
    <subcellularLocation>
        <location evidence="2">Lipid droplet</location>
    </subcellularLocation>
    <subcellularLocation>
        <location evidence="1">Membrane</location>
        <topology evidence="1">Multi-pass membrane protein</topology>
    </subcellularLocation>
</comment>
<keyword evidence="6" id="KW-1133">Transmembrane helix</keyword>
<feature type="region of interest" description="Disordered" evidence="8">
    <location>
        <begin position="65"/>
        <end position="91"/>
    </location>
</feature>
<dbReference type="Proteomes" id="UP000823749">
    <property type="component" value="Chromosome 2"/>
</dbReference>
<evidence type="ECO:0000313" key="9">
    <source>
        <dbReference type="EMBL" id="KAG5562168.1"/>
    </source>
</evidence>
<evidence type="ECO:0000256" key="8">
    <source>
        <dbReference type="SAM" id="MobiDB-lite"/>
    </source>
</evidence>
<evidence type="ECO:0000256" key="3">
    <source>
        <dbReference type="ARBA" id="ARBA00010858"/>
    </source>
</evidence>
<keyword evidence="5" id="KW-0812">Transmembrane</keyword>
<organism evidence="9 10">
    <name type="scientific">Rhododendron griersonianum</name>
    <dbReference type="NCBI Taxonomy" id="479676"/>
    <lineage>
        <taxon>Eukaryota</taxon>
        <taxon>Viridiplantae</taxon>
        <taxon>Streptophyta</taxon>
        <taxon>Embryophyta</taxon>
        <taxon>Tracheophyta</taxon>
        <taxon>Spermatophyta</taxon>
        <taxon>Magnoliopsida</taxon>
        <taxon>eudicotyledons</taxon>
        <taxon>Gunneridae</taxon>
        <taxon>Pentapetalae</taxon>
        <taxon>asterids</taxon>
        <taxon>Ericales</taxon>
        <taxon>Ericaceae</taxon>
        <taxon>Ericoideae</taxon>
        <taxon>Rhodoreae</taxon>
        <taxon>Rhododendron</taxon>
    </lineage>
</organism>
<evidence type="ECO:0000256" key="1">
    <source>
        <dbReference type="ARBA" id="ARBA00004141"/>
    </source>
</evidence>
<dbReference type="GO" id="GO:0009791">
    <property type="term" value="P:post-embryonic development"/>
    <property type="evidence" value="ECO:0007669"/>
    <property type="project" value="UniProtKB-ARBA"/>
</dbReference>
<dbReference type="GO" id="GO:0016020">
    <property type="term" value="C:membrane"/>
    <property type="evidence" value="ECO:0007669"/>
    <property type="project" value="UniProtKB-SubCell"/>
</dbReference>
<proteinExistence type="inferred from homology"/>
<dbReference type="InterPro" id="IPR000136">
    <property type="entry name" value="Oleosin"/>
</dbReference>
<dbReference type="GO" id="GO:0048608">
    <property type="term" value="P:reproductive structure development"/>
    <property type="evidence" value="ECO:0007669"/>
    <property type="project" value="UniProtKB-ARBA"/>
</dbReference>
<accession>A0AAV6LAR4</accession>
<evidence type="ECO:0000256" key="5">
    <source>
        <dbReference type="ARBA" id="ARBA00022692"/>
    </source>
</evidence>
<evidence type="ECO:0000256" key="2">
    <source>
        <dbReference type="ARBA" id="ARBA00004502"/>
    </source>
</evidence>
<gene>
    <name evidence="9" type="ORF">RHGRI_005045</name>
</gene>
<comment type="similarity">
    <text evidence="3">Belongs to the oleosin family.</text>
</comment>
<evidence type="ECO:0000256" key="4">
    <source>
        <dbReference type="ARBA" id="ARBA00022677"/>
    </source>
</evidence>
<feature type="compositionally biased region" description="Polar residues" evidence="8">
    <location>
        <begin position="77"/>
        <end position="86"/>
    </location>
</feature>
<keyword evidence="7" id="KW-0472">Membrane</keyword>
<sequence length="125" mass="13650">MAPSHGLAFTISLFIICSPFLVPAALTLALAVAGFLPSTVVGPINVKIKRWRMWFPHQEGLTSNRTALHRRDLPRTLKSQPSQKNDAPSPLSFNFVLPKSTGSKSMALGFVSRSGLYWASLRSKG</sequence>
<keyword evidence="4" id="KW-0551">Lipid droplet</keyword>
<comment type="caution">
    <text evidence="9">The sequence shown here is derived from an EMBL/GenBank/DDBJ whole genome shotgun (WGS) entry which is preliminary data.</text>
</comment>
<dbReference type="EMBL" id="JACTNZ010000002">
    <property type="protein sequence ID" value="KAG5562168.1"/>
    <property type="molecule type" value="Genomic_DNA"/>
</dbReference>
<name>A0AAV6LAR4_9ERIC</name>
<dbReference type="AlphaFoldDB" id="A0AAV6LAR4"/>
<dbReference type="Pfam" id="PF01277">
    <property type="entry name" value="Oleosin"/>
    <property type="match status" value="1"/>
</dbReference>
<dbReference type="GO" id="GO:0012511">
    <property type="term" value="C:monolayer-surrounded lipid storage body"/>
    <property type="evidence" value="ECO:0007669"/>
    <property type="project" value="InterPro"/>
</dbReference>
<protein>
    <submittedName>
        <fullName evidence="9">Uncharacterized protein</fullName>
    </submittedName>
</protein>
<reference evidence="9" key="1">
    <citation type="submission" date="2020-08" db="EMBL/GenBank/DDBJ databases">
        <title>Plant Genome Project.</title>
        <authorList>
            <person name="Zhang R.-G."/>
        </authorList>
    </citation>
    <scope>NUCLEOTIDE SEQUENCE</scope>
    <source>
        <strain evidence="9">WSP0</strain>
        <tissue evidence="9">Leaf</tissue>
    </source>
</reference>
<evidence type="ECO:0000256" key="7">
    <source>
        <dbReference type="ARBA" id="ARBA00023136"/>
    </source>
</evidence>
<evidence type="ECO:0000256" key="6">
    <source>
        <dbReference type="ARBA" id="ARBA00022989"/>
    </source>
</evidence>
<keyword evidence="10" id="KW-1185">Reference proteome</keyword>